<dbReference type="EMBL" id="VWSH01000001">
    <property type="protein sequence ID" value="KAA5537164.1"/>
    <property type="molecule type" value="Genomic_DNA"/>
</dbReference>
<evidence type="ECO:0000259" key="10">
    <source>
        <dbReference type="PROSITE" id="PS50929"/>
    </source>
</evidence>
<keyword evidence="12" id="KW-1185">Reference proteome</keyword>
<dbReference type="CDD" id="cd03254">
    <property type="entry name" value="ABCC_Glucan_exporter_like"/>
    <property type="match status" value="1"/>
</dbReference>
<dbReference type="InterPro" id="IPR027417">
    <property type="entry name" value="P-loop_NTPase"/>
</dbReference>
<feature type="transmembrane region" description="Helical" evidence="8">
    <location>
        <begin position="142"/>
        <end position="161"/>
    </location>
</feature>
<evidence type="ECO:0000256" key="3">
    <source>
        <dbReference type="ARBA" id="ARBA00022692"/>
    </source>
</evidence>
<proteinExistence type="predicted"/>
<keyword evidence="3 8" id="KW-0812">Transmembrane</keyword>
<dbReference type="InterPro" id="IPR003593">
    <property type="entry name" value="AAA+_ATPase"/>
</dbReference>
<dbReference type="PROSITE" id="PS50893">
    <property type="entry name" value="ABC_TRANSPORTER_2"/>
    <property type="match status" value="1"/>
</dbReference>
<dbReference type="FunFam" id="3.40.50.300:FF:000287">
    <property type="entry name" value="Multidrug ABC transporter ATP-binding protein"/>
    <property type="match status" value="1"/>
</dbReference>
<evidence type="ECO:0000256" key="1">
    <source>
        <dbReference type="ARBA" id="ARBA00004651"/>
    </source>
</evidence>
<evidence type="ECO:0000313" key="12">
    <source>
        <dbReference type="Proteomes" id="UP000323632"/>
    </source>
</evidence>
<name>A0A5M6CPS4_9BACT</name>
<keyword evidence="2" id="KW-0813">Transport</keyword>
<dbReference type="SMART" id="SM00382">
    <property type="entry name" value="AAA"/>
    <property type="match status" value="1"/>
</dbReference>
<dbReference type="SUPFAM" id="SSF90123">
    <property type="entry name" value="ABC transporter transmembrane region"/>
    <property type="match status" value="1"/>
</dbReference>
<evidence type="ECO:0000256" key="8">
    <source>
        <dbReference type="SAM" id="Phobius"/>
    </source>
</evidence>
<comment type="caution">
    <text evidence="11">The sequence shown here is derived from an EMBL/GenBank/DDBJ whole genome shotgun (WGS) entry which is preliminary data.</text>
</comment>
<dbReference type="InterPro" id="IPR003439">
    <property type="entry name" value="ABC_transporter-like_ATP-bd"/>
</dbReference>
<evidence type="ECO:0000256" key="2">
    <source>
        <dbReference type="ARBA" id="ARBA00022448"/>
    </source>
</evidence>
<dbReference type="Gene3D" id="1.20.1560.10">
    <property type="entry name" value="ABC transporter type 1, transmembrane domain"/>
    <property type="match status" value="1"/>
</dbReference>
<dbReference type="InterPro" id="IPR039421">
    <property type="entry name" value="Type_1_exporter"/>
</dbReference>
<dbReference type="GO" id="GO:0016887">
    <property type="term" value="F:ATP hydrolysis activity"/>
    <property type="evidence" value="ECO:0007669"/>
    <property type="project" value="InterPro"/>
</dbReference>
<keyword evidence="5 11" id="KW-0067">ATP-binding</keyword>
<evidence type="ECO:0000256" key="6">
    <source>
        <dbReference type="ARBA" id="ARBA00022989"/>
    </source>
</evidence>
<keyword evidence="4" id="KW-0547">Nucleotide-binding</keyword>
<feature type="transmembrane region" description="Helical" evidence="8">
    <location>
        <begin position="55"/>
        <end position="77"/>
    </location>
</feature>
<dbReference type="InterPro" id="IPR011527">
    <property type="entry name" value="ABC1_TM_dom"/>
</dbReference>
<dbReference type="PROSITE" id="PS50929">
    <property type="entry name" value="ABC_TM1F"/>
    <property type="match status" value="1"/>
</dbReference>
<keyword evidence="7 8" id="KW-0472">Membrane</keyword>
<feature type="transmembrane region" description="Helical" evidence="8">
    <location>
        <begin position="277"/>
        <end position="295"/>
    </location>
</feature>
<dbReference type="Gene3D" id="3.40.50.300">
    <property type="entry name" value="P-loop containing nucleotide triphosphate hydrolases"/>
    <property type="match status" value="1"/>
</dbReference>
<evidence type="ECO:0000256" key="4">
    <source>
        <dbReference type="ARBA" id="ARBA00022741"/>
    </source>
</evidence>
<evidence type="ECO:0000256" key="7">
    <source>
        <dbReference type="ARBA" id="ARBA00023136"/>
    </source>
</evidence>
<dbReference type="Pfam" id="PF00005">
    <property type="entry name" value="ABC_tran"/>
    <property type="match status" value="1"/>
</dbReference>
<dbReference type="InterPro" id="IPR017871">
    <property type="entry name" value="ABC_transporter-like_CS"/>
</dbReference>
<sequence>MLEPKKGGGFTSLKRIFVYTLPYRSRLVTSLALAIILAVLAPVRPYLIQYSVDKFVIHKMLAALIDITLIQLGILLAESLLRFVFMYITNWLGQTVVNDLRQDVFKKIIHQNLSYFDNTPIGTLTTRTVNDIEAINDIFSEGLISIIADVLTIIAIIAIMFYTDWKLTLISLAAFPLLILATYFFKESVNKSFHQVRNAVAKLNAFVQEHIAGMYVVQVFAAEKREQEKFTEINKDHRDANIKAIFAYSIFFPIVEIILAISTGLLVWYGASQMLDMHVTQGVIIAFIMYLNLLFRPLRMLADKFNTLQMGLVAAERVLVVLDSPEFMQENGHLKPESLEGKVEFRNVEFEYKENVPVLRGISFEVQPGQTVALVGHTGAGKSSIISILNRMYEIKSGQILIDGHDLKDYDIEYLRQHIGIVLQDVFLFSGTVYENITMRNDAITLEKVIEICKLLDIHNFIMQLPDNYHFNIRERGNMLSQGQRQLLSFARALLYNPSLLILDEATASVDTESEILIQKAIEKLIAGRTAIVIAHRLSTIREADQIIVLEKGVIIEKGTHDTLLSQQSVYHKMYTTAMAQEQQLS</sequence>
<dbReference type="PANTHER" id="PTHR43394:SF1">
    <property type="entry name" value="ATP-BINDING CASSETTE SUB-FAMILY B MEMBER 10, MITOCHONDRIAL"/>
    <property type="match status" value="1"/>
</dbReference>
<dbReference type="Proteomes" id="UP000323632">
    <property type="component" value="Unassembled WGS sequence"/>
</dbReference>
<feature type="transmembrane region" description="Helical" evidence="8">
    <location>
        <begin position="167"/>
        <end position="185"/>
    </location>
</feature>
<accession>A0A5M6CPS4</accession>
<evidence type="ECO:0000259" key="9">
    <source>
        <dbReference type="PROSITE" id="PS50893"/>
    </source>
</evidence>
<comment type="subcellular location">
    <subcellularLocation>
        <location evidence="1">Cell membrane</location>
        <topology evidence="1">Multi-pass membrane protein</topology>
    </subcellularLocation>
</comment>
<feature type="domain" description="ABC transmembrane type-1" evidence="10">
    <location>
        <begin position="28"/>
        <end position="310"/>
    </location>
</feature>
<feature type="transmembrane region" description="Helical" evidence="8">
    <location>
        <begin position="245"/>
        <end position="271"/>
    </location>
</feature>
<evidence type="ECO:0000256" key="5">
    <source>
        <dbReference type="ARBA" id="ARBA00022840"/>
    </source>
</evidence>
<dbReference type="AlphaFoldDB" id="A0A5M6CPS4"/>
<gene>
    <name evidence="11" type="ORF">F0919_05690</name>
</gene>
<dbReference type="GO" id="GO:0005524">
    <property type="term" value="F:ATP binding"/>
    <property type="evidence" value="ECO:0007669"/>
    <property type="project" value="UniProtKB-KW"/>
</dbReference>
<dbReference type="CDD" id="cd18544">
    <property type="entry name" value="ABC_6TM_TmrA_like"/>
    <property type="match status" value="1"/>
</dbReference>
<organism evidence="11 12">
    <name type="scientific">Taibaiella lutea</name>
    <dbReference type="NCBI Taxonomy" id="2608001"/>
    <lineage>
        <taxon>Bacteria</taxon>
        <taxon>Pseudomonadati</taxon>
        <taxon>Bacteroidota</taxon>
        <taxon>Chitinophagia</taxon>
        <taxon>Chitinophagales</taxon>
        <taxon>Chitinophagaceae</taxon>
        <taxon>Taibaiella</taxon>
    </lineage>
</organism>
<dbReference type="SUPFAM" id="SSF52540">
    <property type="entry name" value="P-loop containing nucleoside triphosphate hydrolases"/>
    <property type="match status" value="1"/>
</dbReference>
<dbReference type="InterPro" id="IPR036640">
    <property type="entry name" value="ABC1_TM_sf"/>
</dbReference>
<dbReference type="Pfam" id="PF00664">
    <property type="entry name" value="ABC_membrane"/>
    <property type="match status" value="1"/>
</dbReference>
<dbReference type="GO" id="GO:0005886">
    <property type="term" value="C:plasma membrane"/>
    <property type="evidence" value="ECO:0007669"/>
    <property type="project" value="UniProtKB-SubCell"/>
</dbReference>
<keyword evidence="6 8" id="KW-1133">Transmembrane helix</keyword>
<reference evidence="11 12" key="1">
    <citation type="submission" date="2019-09" db="EMBL/GenBank/DDBJ databases">
        <title>Genome sequence and assembly of Taibaiella sp.</title>
        <authorList>
            <person name="Chhetri G."/>
        </authorList>
    </citation>
    <scope>NUCLEOTIDE SEQUENCE [LARGE SCALE GENOMIC DNA]</scope>
    <source>
        <strain evidence="11 12">KVB11</strain>
    </source>
</reference>
<feature type="transmembrane region" description="Helical" evidence="8">
    <location>
        <begin position="21"/>
        <end position="43"/>
    </location>
</feature>
<dbReference type="PROSITE" id="PS00211">
    <property type="entry name" value="ABC_TRANSPORTER_1"/>
    <property type="match status" value="1"/>
</dbReference>
<dbReference type="PANTHER" id="PTHR43394">
    <property type="entry name" value="ATP-DEPENDENT PERMEASE MDL1, MITOCHONDRIAL"/>
    <property type="match status" value="1"/>
</dbReference>
<feature type="domain" description="ABC transporter" evidence="9">
    <location>
        <begin position="343"/>
        <end position="577"/>
    </location>
</feature>
<dbReference type="GO" id="GO:0015421">
    <property type="term" value="F:ABC-type oligopeptide transporter activity"/>
    <property type="evidence" value="ECO:0007669"/>
    <property type="project" value="TreeGrafter"/>
</dbReference>
<protein>
    <submittedName>
        <fullName evidence="11">ABC transporter ATP-binding protein</fullName>
    </submittedName>
</protein>
<evidence type="ECO:0000313" key="11">
    <source>
        <dbReference type="EMBL" id="KAA5537164.1"/>
    </source>
</evidence>